<organism evidence="2 3">
    <name type="scientific">Thermothielavioides terrestris</name>
    <dbReference type="NCBI Taxonomy" id="2587410"/>
    <lineage>
        <taxon>Eukaryota</taxon>
        <taxon>Fungi</taxon>
        <taxon>Dikarya</taxon>
        <taxon>Ascomycota</taxon>
        <taxon>Pezizomycotina</taxon>
        <taxon>Sordariomycetes</taxon>
        <taxon>Sordariomycetidae</taxon>
        <taxon>Sordariales</taxon>
        <taxon>Chaetomiaceae</taxon>
        <taxon>Thermothielavioides</taxon>
    </lineage>
</organism>
<feature type="compositionally biased region" description="Low complexity" evidence="1">
    <location>
        <begin position="521"/>
        <end position="531"/>
    </location>
</feature>
<dbReference type="Proteomes" id="UP000289323">
    <property type="component" value="Unassembled WGS sequence"/>
</dbReference>
<feature type="compositionally biased region" description="Polar residues" evidence="1">
    <location>
        <begin position="124"/>
        <end position="137"/>
    </location>
</feature>
<name>A0A446BDC1_9PEZI</name>
<feature type="compositionally biased region" description="Low complexity" evidence="1">
    <location>
        <begin position="540"/>
        <end position="555"/>
    </location>
</feature>
<protein>
    <submittedName>
        <fullName evidence="2">C2567163-3f48-4cfa-bb98-91411b23846e</fullName>
    </submittedName>
</protein>
<feature type="region of interest" description="Disordered" evidence="1">
    <location>
        <begin position="576"/>
        <end position="627"/>
    </location>
</feature>
<feature type="region of interest" description="Disordered" evidence="1">
    <location>
        <begin position="431"/>
        <end position="479"/>
    </location>
</feature>
<feature type="compositionally biased region" description="Low complexity" evidence="1">
    <location>
        <begin position="151"/>
        <end position="161"/>
    </location>
</feature>
<feature type="compositionally biased region" description="Low complexity" evidence="1">
    <location>
        <begin position="77"/>
        <end position="95"/>
    </location>
</feature>
<evidence type="ECO:0000313" key="2">
    <source>
        <dbReference type="EMBL" id="SPQ20527.1"/>
    </source>
</evidence>
<feature type="compositionally biased region" description="Pro residues" evidence="1">
    <location>
        <begin position="96"/>
        <end position="108"/>
    </location>
</feature>
<accession>A0A446BDC1</accession>
<feature type="region of interest" description="Disordered" evidence="1">
    <location>
        <begin position="1"/>
        <end position="209"/>
    </location>
</feature>
<evidence type="ECO:0000256" key="1">
    <source>
        <dbReference type="SAM" id="MobiDB-lite"/>
    </source>
</evidence>
<evidence type="ECO:0000313" key="3">
    <source>
        <dbReference type="Proteomes" id="UP000289323"/>
    </source>
</evidence>
<dbReference type="AlphaFoldDB" id="A0A446BDC1"/>
<feature type="compositionally biased region" description="Basic and acidic residues" evidence="1">
    <location>
        <begin position="604"/>
        <end position="627"/>
    </location>
</feature>
<feature type="region of interest" description="Disordered" evidence="1">
    <location>
        <begin position="491"/>
        <end position="560"/>
    </location>
</feature>
<feature type="compositionally biased region" description="Polar residues" evidence="1">
    <location>
        <begin position="576"/>
        <end position="587"/>
    </location>
</feature>
<reference evidence="2 3" key="1">
    <citation type="submission" date="2018-04" db="EMBL/GenBank/DDBJ databases">
        <authorList>
            <person name="Huttner S."/>
            <person name="Dainat J."/>
        </authorList>
    </citation>
    <scope>NUCLEOTIDE SEQUENCE [LARGE SCALE GENOMIC DNA]</scope>
</reference>
<dbReference type="EMBL" id="OUUZ01000004">
    <property type="protein sequence ID" value="SPQ20527.1"/>
    <property type="molecule type" value="Genomic_DNA"/>
</dbReference>
<sequence>MAQPQSQVPQAPPQMSHVPHMQQMQQMPQMPTMPPRPSYSPPQHSPSPAGTPQPGFANPPNKRPRTSPTSPPPAPQSPYAATPYAGSPQMSAASPAPTPAAAPPPAPTPSYSNPAAPTAAQQQYTMPYTNGNSTQSPAPTPALSLPETRLSYPNSPSAPAAPAAPTPPSSQQYTTATMAPIVPPPPPMPGAMGPPSKPSAKEPSAKESAKDFEYDVIDSLAGTGIDLRAEEQFLAEFYGGTFAQEARTGAPANPPGSKGSFYGAGLANQPGEPVTALSQEAYEAEVARRAWDEAARRLAIVRTFEITNPFLIIPNLHHRVEKIAKEHGLGLNLELKNANQAGKMRPPQEFPPPKVTVSTKLGPDGAIVTTTGSFIPHDAYLVDQLALLSIATKHRLRNLIEDANSVATVRQTTSHGEIPEEWADVAVPLRTGLDSLPDGPDGAASANSRKRSFDAFAQGTSSKAGKRGPRNLMEAVRDGAKVDRDVEEARLRKRQKRLNPEPAQSGSRAGSVAPGTPASGAAPEAETPAKAPSKKELKKGAAAARLAEASSTASTNQTLSTLMGGFGRKKKEYSWLQKSGSGPSTPRATAGEPSTAAPGATPRAPERAHLTPDPRNPRLGTWREDKEKGKNIQLRDWVTALEMDGIETRAIQDAYLKLDSSGPKDRS</sequence>
<feature type="compositionally biased region" description="Basic and acidic residues" evidence="1">
    <location>
        <begin position="199"/>
        <end position="209"/>
    </location>
</feature>
<feature type="compositionally biased region" description="Low complexity" evidence="1">
    <location>
        <begin position="109"/>
        <end position="123"/>
    </location>
</feature>
<gene>
    <name evidence="2" type="ORF">TT172_LOCUS2946</name>
</gene>
<feature type="compositionally biased region" description="Low complexity" evidence="1">
    <location>
        <begin position="1"/>
        <end position="30"/>
    </location>
</feature>
<feature type="compositionally biased region" description="Pro residues" evidence="1">
    <location>
        <begin position="31"/>
        <end position="51"/>
    </location>
</feature>
<proteinExistence type="predicted"/>